<dbReference type="EMBL" id="JARGCK010000002">
    <property type="protein sequence ID" value="MDK9864992.1"/>
    <property type="molecule type" value="Genomic_DNA"/>
</dbReference>
<dbReference type="Proteomes" id="UP001174037">
    <property type="component" value="Unassembled WGS sequence"/>
</dbReference>
<reference evidence="1" key="1">
    <citation type="journal article" date="2023" name="Int. J. Mol. Sci.">
        <title>Antibiotic Resistance/Susceptibility Profiles of Staphylococcus equorum Strains from Cheese, and Genome Analysis for Antibiotic Resistance Genes.</title>
        <authorList>
            <person name="Vazquez L."/>
            <person name="Srednik M.E."/>
            <person name="Rodriguez J."/>
            <person name="Florez A.B."/>
            <person name="Mayo B."/>
        </authorList>
    </citation>
    <scope>NUCLEOTIDE SEQUENCE</scope>
    <source>
        <strain evidence="1">5A3I</strain>
    </source>
</reference>
<dbReference type="InterPro" id="IPR020260">
    <property type="entry name" value="Uncharacterised_YueH"/>
</dbReference>
<organism evidence="1 2">
    <name type="scientific">Staphylococcus equorum</name>
    <dbReference type="NCBI Taxonomy" id="246432"/>
    <lineage>
        <taxon>Bacteria</taxon>
        <taxon>Bacillati</taxon>
        <taxon>Bacillota</taxon>
        <taxon>Bacilli</taxon>
        <taxon>Bacillales</taxon>
        <taxon>Staphylococcaceae</taxon>
        <taxon>Staphylococcus</taxon>
    </lineage>
</organism>
<accession>A0AAW7AEH7</accession>
<comment type="caution">
    <text evidence="1">The sequence shown here is derived from an EMBL/GenBank/DDBJ whole genome shotgun (WGS) entry which is preliminary data.</text>
</comment>
<dbReference type="AlphaFoldDB" id="A0AAW7AEH7"/>
<gene>
    <name evidence="1" type="ORF">P1A27_03300</name>
</gene>
<dbReference type="RefSeq" id="WP_285323153.1">
    <property type="nucleotide sequence ID" value="NZ_JARGCK010000002.1"/>
</dbReference>
<reference evidence="1" key="2">
    <citation type="submission" date="2023-03" db="EMBL/GenBank/DDBJ databases">
        <authorList>
            <person name="Vazquez L."/>
            <person name="Rodriguez J."/>
            <person name="Mayo B."/>
            <person name="Florez A.B."/>
        </authorList>
    </citation>
    <scope>NUCLEOTIDE SEQUENCE</scope>
    <source>
        <strain evidence="1">5A3I</strain>
    </source>
</reference>
<name>A0AAW7AEH7_9STAP</name>
<evidence type="ECO:0000313" key="1">
    <source>
        <dbReference type="EMBL" id="MDK9864992.1"/>
    </source>
</evidence>
<protein>
    <submittedName>
        <fullName evidence="1">YueH family protein</fullName>
    </submittedName>
</protein>
<sequence length="82" mass="9363">MGPLKISNINCNDVHSNLYIYEDTKAEIYLIAIPELNWSLEIDTTLNEDDINDELVIHLFTLLDESTATKIATDIVRLILED</sequence>
<dbReference type="Pfam" id="PF14166">
    <property type="entry name" value="YueH"/>
    <property type="match status" value="1"/>
</dbReference>
<proteinExistence type="predicted"/>
<evidence type="ECO:0000313" key="2">
    <source>
        <dbReference type="Proteomes" id="UP001174037"/>
    </source>
</evidence>